<comment type="caution">
    <text evidence="1">The sequence shown here is derived from an EMBL/GenBank/DDBJ whole genome shotgun (WGS) entry which is preliminary data.</text>
</comment>
<accession>A0A9X1THC1</accession>
<gene>
    <name evidence="1" type="ORF">LXM24_15435</name>
</gene>
<keyword evidence="2" id="KW-1185">Reference proteome</keyword>
<sequence>MVDELIFDTQSRKVLYIIVDLDDNEKGMITAATESQIRNTFTGLAAAVASGAVTYESHPDGFYNHERLMTRGFMVPGLHPVINVSLALKMTLKEPKRKLGLAGVKMKLTPVINYIQKTNAPVCKQTGAFYTICTSGLTNF</sequence>
<reference evidence="1" key="1">
    <citation type="submission" date="2021-12" db="EMBL/GenBank/DDBJ databases">
        <title>Novel species in genus Dyadobacter.</title>
        <authorList>
            <person name="Ma C."/>
        </authorList>
    </citation>
    <scope>NUCLEOTIDE SEQUENCE</scope>
    <source>
        <strain evidence="1">CY399</strain>
    </source>
</reference>
<name>A0A9X1THC1_9BACT</name>
<evidence type="ECO:0000313" key="2">
    <source>
        <dbReference type="Proteomes" id="UP001139700"/>
    </source>
</evidence>
<proteinExistence type="predicted"/>
<protein>
    <submittedName>
        <fullName evidence="1">Uncharacterized protein</fullName>
    </submittedName>
</protein>
<evidence type="ECO:0000313" key="1">
    <source>
        <dbReference type="EMBL" id="MCF0041497.1"/>
    </source>
</evidence>
<dbReference type="AlphaFoldDB" id="A0A9X1THC1"/>
<organism evidence="1 2">
    <name type="scientific">Dyadobacter fanqingshengii</name>
    <dbReference type="NCBI Taxonomy" id="2906443"/>
    <lineage>
        <taxon>Bacteria</taxon>
        <taxon>Pseudomonadati</taxon>
        <taxon>Bacteroidota</taxon>
        <taxon>Cytophagia</taxon>
        <taxon>Cytophagales</taxon>
        <taxon>Spirosomataceae</taxon>
        <taxon>Dyadobacter</taxon>
    </lineage>
</organism>
<dbReference type="Proteomes" id="UP001139700">
    <property type="component" value="Unassembled WGS sequence"/>
</dbReference>
<dbReference type="RefSeq" id="WP_234614260.1">
    <property type="nucleotide sequence ID" value="NZ_CP098806.1"/>
</dbReference>
<dbReference type="EMBL" id="JAJTTA010000002">
    <property type="protein sequence ID" value="MCF0041497.1"/>
    <property type="molecule type" value="Genomic_DNA"/>
</dbReference>